<dbReference type="InterPro" id="IPR051717">
    <property type="entry name" value="MFS_MFSD6"/>
</dbReference>
<evidence type="ECO:0000256" key="7">
    <source>
        <dbReference type="SAM" id="Phobius"/>
    </source>
</evidence>
<feature type="transmembrane region" description="Helical" evidence="7">
    <location>
        <begin position="257"/>
        <end position="274"/>
    </location>
</feature>
<dbReference type="AlphaFoldDB" id="A0A182SAH4"/>
<evidence type="ECO:0000256" key="4">
    <source>
        <dbReference type="ARBA" id="ARBA00022989"/>
    </source>
</evidence>
<dbReference type="EnsemblMetazoa" id="AMAM002901-RA">
    <property type="protein sequence ID" value="AMAM002901-PA"/>
    <property type="gene ID" value="AMAM002901"/>
</dbReference>
<keyword evidence="5 7" id="KW-0472">Membrane</keyword>
<dbReference type="VEuPathDB" id="VectorBase:AMAM002901"/>
<dbReference type="Gene3D" id="1.20.1250.20">
    <property type="entry name" value="MFS general substrate transporter like domains"/>
    <property type="match status" value="2"/>
</dbReference>
<dbReference type="InterPro" id="IPR024989">
    <property type="entry name" value="MFS_assoc_dom"/>
</dbReference>
<keyword evidence="10" id="KW-1185">Reference proteome</keyword>
<sequence length="492" mass="54013">DIQKAFFLLLLLVIIGEFFSAPAITLADSAVITILGEDADRYGHQRMFGSLGWGLAMFFVGIALDHSTAFPDHPCGPEKQEKNYTICFATFSVLMGAALISATQIQFKYDYSETQEPVQVEKVPQEPTHEEQMQAQLAQQLQLPSLAASGTGMASAAPPPAALGAQTKMFAQTTREMPEWVTVLKQFKNLKCASFLFVAWFMGFGIGLIFTFLFWHLQDYGGSPTLFGVASVINHISEIFAYFFSFRLITQIGHVKVLCLGLVGNILRFLYISYLKNPWWVLPFEFMQGTYDDCGSVSLMLLSGLPAVPISRTTHHNIYDRLHKVKRVPLRSRALYIELNSHVTIQTIAGVLQGLHHGLGRGCGAVIGGMFVTYFGTTATFRGYGVICILVLAAFVFINFYRKDEGFISEIPTTEDPHQVAEETAHLAPHGVPSNPIPRALSSTRLNEIGQQNVDNGYGTYQTTGGALDVPGGAPKNPFGAPQGNVYGGNQY</sequence>
<evidence type="ECO:0000256" key="6">
    <source>
        <dbReference type="SAM" id="MobiDB-lite"/>
    </source>
</evidence>
<evidence type="ECO:0000256" key="5">
    <source>
        <dbReference type="ARBA" id="ARBA00023136"/>
    </source>
</evidence>
<feature type="transmembrane region" description="Helical" evidence="7">
    <location>
        <begin position="84"/>
        <end position="102"/>
    </location>
</feature>
<organism evidence="9 10">
    <name type="scientific">Anopheles maculatus</name>
    <dbReference type="NCBI Taxonomy" id="74869"/>
    <lineage>
        <taxon>Eukaryota</taxon>
        <taxon>Metazoa</taxon>
        <taxon>Ecdysozoa</taxon>
        <taxon>Arthropoda</taxon>
        <taxon>Hexapoda</taxon>
        <taxon>Insecta</taxon>
        <taxon>Pterygota</taxon>
        <taxon>Neoptera</taxon>
        <taxon>Endopterygota</taxon>
        <taxon>Diptera</taxon>
        <taxon>Nematocera</taxon>
        <taxon>Culicoidea</taxon>
        <taxon>Culicidae</taxon>
        <taxon>Anophelinae</taxon>
        <taxon>Anopheles</taxon>
        <taxon>Anopheles maculatus group</taxon>
    </lineage>
</organism>
<name>A0A182SAH4_9DIPT</name>
<reference evidence="9" key="2">
    <citation type="submission" date="2020-05" db="UniProtKB">
        <authorList>
            <consortium name="EnsemblMetazoa"/>
        </authorList>
    </citation>
    <scope>IDENTIFICATION</scope>
    <source>
        <strain evidence="9">maculatus3</strain>
    </source>
</reference>
<feature type="transmembrane region" description="Helical" evidence="7">
    <location>
        <begin position="47"/>
        <end position="64"/>
    </location>
</feature>
<evidence type="ECO:0000256" key="1">
    <source>
        <dbReference type="ARBA" id="ARBA00004141"/>
    </source>
</evidence>
<dbReference type="CDD" id="cd17335">
    <property type="entry name" value="MFS_MFSD6"/>
    <property type="match status" value="1"/>
</dbReference>
<feature type="transmembrane region" description="Helical" evidence="7">
    <location>
        <begin position="227"/>
        <end position="245"/>
    </location>
</feature>
<dbReference type="InterPro" id="IPR036259">
    <property type="entry name" value="MFS_trans_sf"/>
</dbReference>
<feature type="domain" description="Major facilitator superfamily associated" evidence="8">
    <location>
        <begin position="3"/>
        <end position="289"/>
    </location>
</feature>
<comment type="subcellular location">
    <subcellularLocation>
        <location evidence="1">Membrane</location>
        <topology evidence="1">Multi-pass membrane protein</topology>
    </subcellularLocation>
</comment>
<keyword evidence="4 7" id="KW-1133">Transmembrane helix</keyword>
<evidence type="ECO:0000313" key="10">
    <source>
        <dbReference type="Proteomes" id="UP000075901"/>
    </source>
</evidence>
<accession>A0A182SAH4</accession>
<dbReference type="PANTHER" id="PTHR16172">
    <property type="entry name" value="MAJOR FACILITATOR SUPERFAMILY DOMAIN-CONTAINING PROTEIN 6-LIKE"/>
    <property type="match status" value="1"/>
</dbReference>
<feature type="transmembrane region" description="Helical" evidence="7">
    <location>
        <begin position="381"/>
        <end position="401"/>
    </location>
</feature>
<protein>
    <recommendedName>
        <fullName evidence="8">Major facilitator superfamily associated domain-containing protein</fullName>
    </recommendedName>
</protein>
<dbReference type="SUPFAM" id="SSF103473">
    <property type="entry name" value="MFS general substrate transporter"/>
    <property type="match status" value="1"/>
</dbReference>
<feature type="transmembrane region" description="Helical" evidence="7">
    <location>
        <begin position="6"/>
        <end position="35"/>
    </location>
</feature>
<feature type="transmembrane region" description="Helical" evidence="7">
    <location>
        <begin position="195"/>
        <end position="215"/>
    </location>
</feature>
<reference evidence="10" key="1">
    <citation type="submission" date="2013-09" db="EMBL/GenBank/DDBJ databases">
        <title>The Genome Sequence of Anopheles maculatus species B.</title>
        <authorList>
            <consortium name="The Broad Institute Genomics Platform"/>
            <person name="Neafsey D.E."/>
            <person name="Besansky N."/>
            <person name="Howell P."/>
            <person name="Walton C."/>
            <person name="Young S.K."/>
            <person name="Zeng Q."/>
            <person name="Gargeya S."/>
            <person name="Fitzgerald M."/>
            <person name="Haas B."/>
            <person name="Abouelleil A."/>
            <person name="Allen A.W."/>
            <person name="Alvarado L."/>
            <person name="Arachchi H.M."/>
            <person name="Berlin A.M."/>
            <person name="Chapman S.B."/>
            <person name="Gainer-Dewar J."/>
            <person name="Goldberg J."/>
            <person name="Griggs A."/>
            <person name="Gujja S."/>
            <person name="Hansen M."/>
            <person name="Howarth C."/>
            <person name="Imamovic A."/>
            <person name="Ireland A."/>
            <person name="Larimer J."/>
            <person name="McCowan C."/>
            <person name="Murphy C."/>
            <person name="Pearson M."/>
            <person name="Poon T.W."/>
            <person name="Priest M."/>
            <person name="Roberts A."/>
            <person name="Saif S."/>
            <person name="Shea T."/>
            <person name="Sisk P."/>
            <person name="Sykes S."/>
            <person name="Wortman J."/>
            <person name="Nusbaum C."/>
            <person name="Birren B."/>
        </authorList>
    </citation>
    <scope>NUCLEOTIDE SEQUENCE [LARGE SCALE GENOMIC DNA]</scope>
    <source>
        <strain evidence="10">maculatus3</strain>
    </source>
</reference>
<evidence type="ECO:0000259" key="8">
    <source>
        <dbReference type="Pfam" id="PF12832"/>
    </source>
</evidence>
<feature type="region of interest" description="Disordered" evidence="6">
    <location>
        <begin position="465"/>
        <end position="492"/>
    </location>
</feature>
<evidence type="ECO:0000313" key="9">
    <source>
        <dbReference type="EnsemblMetazoa" id="AMAM002901-PA"/>
    </source>
</evidence>
<dbReference type="Pfam" id="PF12832">
    <property type="entry name" value="MFS_1_like"/>
    <property type="match status" value="1"/>
</dbReference>
<dbReference type="Proteomes" id="UP000075901">
    <property type="component" value="Unassembled WGS sequence"/>
</dbReference>
<dbReference type="PANTHER" id="PTHR16172:SF2">
    <property type="entry name" value="MAJOR FACILITATOR SUPERFAMILY DOMAIN-CONTAINING PROTEIN 6"/>
    <property type="match status" value="1"/>
</dbReference>
<dbReference type="GO" id="GO:0016020">
    <property type="term" value="C:membrane"/>
    <property type="evidence" value="ECO:0007669"/>
    <property type="project" value="UniProtKB-SubCell"/>
</dbReference>
<evidence type="ECO:0000256" key="3">
    <source>
        <dbReference type="ARBA" id="ARBA00022692"/>
    </source>
</evidence>
<evidence type="ECO:0000256" key="2">
    <source>
        <dbReference type="ARBA" id="ARBA00005241"/>
    </source>
</evidence>
<keyword evidence="3 7" id="KW-0812">Transmembrane</keyword>
<proteinExistence type="inferred from homology"/>
<comment type="similarity">
    <text evidence="2">Belongs to the major facilitator superfamily. MFSD6 family.</text>
</comment>